<dbReference type="PIRSF" id="PIRSF016020">
    <property type="entry name" value="PHexose_mutarotase"/>
    <property type="match status" value="1"/>
</dbReference>
<dbReference type="GO" id="GO:0030246">
    <property type="term" value="F:carbohydrate binding"/>
    <property type="evidence" value="ECO:0007669"/>
    <property type="project" value="InterPro"/>
</dbReference>
<evidence type="ECO:0000313" key="5">
    <source>
        <dbReference type="EMBL" id="MPM19401.1"/>
    </source>
</evidence>
<evidence type="ECO:0000256" key="4">
    <source>
        <dbReference type="ARBA" id="ARBA00023235"/>
    </source>
</evidence>
<comment type="caution">
    <text evidence="5">The sequence shown here is derived from an EMBL/GenBank/DDBJ whole genome shotgun (WGS) entry which is preliminary data.</text>
</comment>
<dbReference type="GO" id="GO:0005975">
    <property type="term" value="P:carbohydrate metabolic process"/>
    <property type="evidence" value="ECO:0007669"/>
    <property type="project" value="InterPro"/>
</dbReference>
<dbReference type="Pfam" id="PF01263">
    <property type="entry name" value="Aldose_epim"/>
    <property type="match status" value="1"/>
</dbReference>
<dbReference type="InterPro" id="IPR025532">
    <property type="entry name" value="G6P_1-epimerase"/>
</dbReference>
<dbReference type="InterPro" id="IPR008183">
    <property type="entry name" value="Aldose_1/G6P_1-epimerase"/>
</dbReference>
<reference evidence="5" key="1">
    <citation type="submission" date="2019-08" db="EMBL/GenBank/DDBJ databases">
        <authorList>
            <person name="Kucharzyk K."/>
            <person name="Murdoch R.W."/>
            <person name="Higgins S."/>
            <person name="Loffler F."/>
        </authorList>
    </citation>
    <scope>NUCLEOTIDE SEQUENCE</scope>
</reference>
<name>A0A644XUH1_9ZZZZ</name>
<organism evidence="5">
    <name type="scientific">bioreactor metagenome</name>
    <dbReference type="NCBI Taxonomy" id="1076179"/>
    <lineage>
        <taxon>unclassified sequences</taxon>
        <taxon>metagenomes</taxon>
        <taxon>ecological metagenomes</taxon>
    </lineage>
</organism>
<dbReference type="Gene3D" id="2.70.98.10">
    <property type="match status" value="1"/>
</dbReference>
<evidence type="ECO:0000256" key="2">
    <source>
        <dbReference type="ARBA" id="ARBA00005866"/>
    </source>
</evidence>
<dbReference type="PANTHER" id="PTHR11122">
    <property type="entry name" value="APOSPORY-ASSOCIATED PROTEIN C-RELATED"/>
    <property type="match status" value="1"/>
</dbReference>
<proteinExistence type="inferred from homology"/>
<gene>
    <name evidence="5" type="primary">yeaD_1</name>
    <name evidence="5" type="ORF">SDC9_65824</name>
</gene>
<dbReference type="EC" id="5.1.3.15" evidence="3"/>
<dbReference type="SUPFAM" id="SSF74650">
    <property type="entry name" value="Galactose mutarotase-like"/>
    <property type="match status" value="1"/>
</dbReference>
<dbReference type="GO" id="GO:0047938">
    <property type="term" value="F:glucose-6-phosphate 1-epimerase activity"/>
    <property type="evidence" value="ECO:0007669"/>
    <property type="project" value="UniProtKB-EC"/>
</dbReference>
<evidence type="ECO:0000256" key="3">
    <source>
        <dbReference type="ARBA" id="ARBA00012083"/>
    </source>
</evidence>
<protein>
    <recommendedName>
        <fullName evidence="3">glucose-6-phosphate 1-epimerase</fullName>
        <ecNumber evidence="3">5.1.3.15</ecNumber>
    </recommendedName>
</protein>
<dbReference type="InterPro" id="IPR011013">
    <property type="entry name" value="Gal_mutarotase_sf_dom"/>
</dbReference>
<keyword evidence="4 5" id="KW-0413">Isomerase</keyword>
<dbReference type="InterPro" id="IPR014718">
    <property type="entry name" value="GH-type_carb-bd"/>
</dbReference>
<dbReference type="EMBL" id="VSSQ01003170">
    <property type="protein sequence ID" value="MPM19401.1"/>
    <property type="molecule type" value="Genomic_DNA"/>
</dbReference>
<dbReference type="PANTHER" id="PTHR11122:SF13">
    <property type="entry name" value="GLUCOSE-6-PHOSPHATE 1-EPIMERASE"/>
    <property type="match status" value="1"/>
</dbReference>
<sequence>MGDSLHELNVRCGRPDVRFVAGLGDFAVAQLSNRFGVATVALHGAHVMSYVPQGAHPVIWMSEHSKFEPGQPIRGGVPVCWPWFGPDPLSRFGGHGFARLVSWRVAQTETAPGGETSIALELTDHMVPAEFEPYPFKLELTVTLGPALVIALKVWNTGDRTVEYSGALHTYFAVADAAKIQITGLEDCDYFDSVLGAAGVQRGAIVIDREIDRIYKGTSGICRILDPGFDRVIRVAKSGSTSTVVWNPWIAKSQRMSDFGDEEYHTMVCIEAANAPRADDCRTLPPGGRAELRQIISLEA</sequence>
<comment type="catalytic activity">
    <reaction evidence="1">
        <text>alpha-D-glucose 6-phosphate = beta-D-glucose 6-phosphate</text>
        <dbReference type="Rhea" id="RHEA:16249"/>
        <dbReference type="ChEBI" id="CHEBI:58225"/>
        <dbReference type="ChEBI" id="CHEBI:58247"/>
        <dbReference type="EC" id="5.1.3.15"/>
    </reaction>
</comment>
<accession>A0A644XUH1</accession>
<evidence type="ECO:0000256" key="1">
    <source>
        <dbReference type="ARBA" id="ARBA00001096"/>
    </source>
</evidence>
<dbReference type="CDD" id="cd09020">
    <property type="entry name" value="D-hex-6-P-epi_like"/>
    <property type="match status" value="1"/>
</dbReference>
<comment type="similarity">
    <text evidence="2">Belongs to the glucose-6-phosphate 1-epimerase family.</text>
</comment>
<dbReference type="AlphaFoldDB" id="A0A644XUH1"/>